<feature type="non-terminal residue" evidence="1">
    <location>
        <position position="1"/>
    </location>
</feature>
<dbReference type="AlphaFoldDB" id="A0A382VW20"/>
<name>A0A382VW20_9ZZZZ</name>
<evidence type="ECO:0000313" key="1">
    <source>
        <dbReference type="EMBL" id="SVD50699.1"/>
    </source>
</evidence>
<sequence>GVMGVGGPLDKYASQRYVPIHGSFREAMAAPASMPEFKGNVAAVRTAPFWDARLQQMEDNQGKIKQMAGFLKSKHKDHPNKDGSMDAQAQKAYLDKYRRTLISGEDESYAKIARSNAAYHYFGSAKTMARIGKAFAEAMIERRKK</sequence>
<proteinExistence type="predicted"/>
<accession>A0A382VW20</accession>
<gene>
    <name evidence="1" type="ORF">METZ01_LOCUS403553</name>
</gene>
<dbReference type="EMBL" id="UINC01155067">
    <property type="protein sequence ID" value="SVD50699.1"/>
    <property type="molecule type" value="Genomic_DNA"/>
</dbReference>
<organism evidence="1">
    <name type="scientific">marine metagenome</name>
    <dbReference type="NCBI Taxonomy" id="408172"/>
    <lineage>
        <taxon>unclassified sequences</taxon>
        <taxon>metagenomes</taxon>
        <taxon>ecological metagenomes</taxon>
    </lineage>
</organism>
<reference evidence="1" key="1">
    <citation type="submission" date="2018-05" db="EMBL/GenBank/DDBJ databases">
        <authorList>
            <person name="Lanie J.A."/>
            <person name="Ng W.-L."/>
            <person name="Kazmierczak K.M."/>
            <person name="Andrzejewski T.M."/>
            <person name="Davidsen T.M."/>
            <person name="Wayne K.J."/>
            <person name="Tettelin H."/>
            <person name="Glass J.I."/>
            <person name="Rusch D."/>
            <person name="Podicherti R."/>
            <person name="Tsui H.-C.T."/>
            <person name="Winkler M.E."/>
        </authorList>
    </citation>
    <scope>NUCLEOTIDE SEQUENCE</scope>
</reference>
<protein>
    <submittedName>
        <fullName evidence="1">Uncharacterized protein</fullName>
    </submittedName>
</protein>